<evidence type="ECO:0000256" key="1">
    <source>
        <dbReference type="ARBA" id="ARBA00004245"/>
    </source>
</evidence>
<keyword evidence="7" id="KW-0041">Annexin</keyword>
<evidence type="ECO:0000256" key="3">
    <source>
        <dbReference type="ARBA" id="ARBA00022490"/>
    </source>
</evidence>
<accession>A0A142C649</accession>
<dbReference type="GO" id="GO:0005886">
    <property type="term" value="C:plasma membrane"/>
    <property type="evidence" value="ECO:0007669"/>
    <property type="project" value="TreeGrafter"/>
</dbReference>
<dbReference type="GO" id="GO:0005509">
    <property type="term" value="F:calcium ion binding"/>
    <property type="evidence" value="ECO:0007669"/>
    <property type="project" value="InterPro"/>
</dbReference>
<dbReference type="SUPFAM" id="SSF47874">
    <property type="entry name" value="Annexin"/>
    <property type="match status" value="1"/>
</dbReference>
<dbReference type="EMBL" id="VDLU01000001">
    <property type="protein sequence ID" value="TNJ30461.1"/>
    <property type="molecule type" value="Genomic_DNA"/>
</dbReference>
<comment type="function">
    <text evidence="8">Giardins are involved in parasite attachment to the intestinal mucosa and in the cytoskeletal disassembly and reassembly that marks the transition from infectious trophozoite to transmissible cyst. They may interact with other cytoskeletal proteins such as microtubules in the microribbons or crossbridges, to maintain the integrity of the ventral disk.</text>
</comment>
<evidence type="ECO:0000313" key="11">
    <source>
        <dbReference type="Proteomes" id="UP000315496"/>
    </source>
</evidence>
<name>A0A142C649_GIAMU</name>
<evidence type="ECO:0000256" key="7">
    <source>
        <dbReference type="ARBA" id="ARBA00023216"/>
    </source>
</evidence>
<dbReference type="VEuPathDB" id="GiardiaDB:GMRT_10918"/>
<dbReference type="PRINTS" id="PR01712">
    <property type="entry name" value="ALPHAGIARDIN"/>
</dbReference>
<dbReference type="InterPro" id="IPR008088">
    <property type="entry name" value="Alpha_giardin"/>
</dbReference>
<keyword evidence="5" id="KW-0677">Repeat</keyword>
<evidence type="ECO:0000256" key="4">
    <source>
        <dbReference type="ARBA" id="ARBA00022701"/>
    </source>
</evidence>
<dbReference type="EMBL" id="KU341419">
    <property type="protein sequence ID" value="AMP46300.1"/>
    <property type="molecule type" value="Genomic_DNA"/>
</dbReference>
<evidence type="ECO:0000313" key="10">
    <source>
        <dbReference type="EMBL" id="TNJ30461.1"/>
    </source>
</evidence>
<keyword evidence="4" id="KW-0493">Microtubule</keyword>
<organism evidence="9">
    <name type="scientific">Giardia muris</name>
    <dbReference type="NCBI Taxonomy" id="5742"/>
    <lineage>
        <taxon>Eukaryota</taxon>
        <taxon>Metamonada</taxon>
        <taxon>Diplomonadida</taxon>
        <taxon>Hexamitidae</taxon>
        <taxon>Giardiinae</taxon>
        <taxon>Giardia</taxon>
    </lineage>
</organism>
<protein>
    <submittedName>
        <fullName evidence="9">Alpha-5 giardin</fullName>
    </submittedName>
</protein>
<dbReference type="GO" id="GO:0005737">
    <property type="term" value="C:cytoplasm"/>
    <property type="evidence" value="ECO:0007669"/>
    <property type="project" value="TreeGrafter"/>
</dbReference>
<keyword evidence="11" id="KW-1185">Reference proteome</keyword>
<proteinExistence type="inferred from homology"/>
<dbReference type="InterPro" id="IPR018502">
    <property type="entry name" value="Annexin_repeat"/>
</dbReference>
<dbReference type="GO" id="GO:0007010">
    <property type="term" value="P:cytoskeleton organization"/>
    <property type="evidence" value="ECO:0007669"/>
    <property type="project" value="InterPro"/>
</dbReference>
<dbReference type="OrthoDB" id="37886at2759"/>
<evidence type="ECO:0000256" key="6">
    <source>
        <dbReference type="ARBA" id="ARBA00023212"/>
    </source>
</evidence>
<dbReference type="PANTHER" id="PTHR10502">
    <property type="entry name" value="ANNEXIN"/>
    <property type="match status" value="1"/>
</dbReference>
<reference evidence="10 11" key="2">
    <citation type="submission" date="2019-05" db="EMBL/GenBank/DDBJ databases">
        <title>The compact genome of Giardia muris reveals important steps in the evolution of intestinal protozoan parasites.</title>
        <authorList>
            <person name="Xu F."/>
            <person name="Jimenez-Gonzalez A."/>
            <person name="Einarsson E."/>
            <person name="Astvaldsson A."/>
            <person name="Peirasmaki D."/>
            <person name="Eckmann L."/>
            <person name="Andersson J.O."/>
            <person name="Svard S.G."/>
            <person name="Jerlstrom-Hultqvist J."/>
        </authorList>
    </citation>
    <scope>NUCLEOTIDE SEQUENCE [LARGE SCALE GENOMIC DNA]</scope>
    <source>
        <strain evidence="10 11">Roberts-Thomson</strain>
    </source>
</reference>
<dbReference type="Gene3D" id="1.10.220.10">
    <property type="entry name" value="Annexin"/>
    <property type="match status" value="4"/>
</dbReference>
<gene>
    <name evidence="10" type="ORF">GMRT_10918</name>
</gene>
<dbReference type="Proteomes" id="UP000315496">
    <property type="component" value="Chromosome 1"/>
</dbReference>
<dbReference type="Pfam" id="PF22293">
    <property type="entry name" value="ANXE1_4th"/>
    <property type="match status" value="1"/>
</dbReference>
<evidence type="ECO:0000256" key="2">
    <source>
        <dbReference type="ARBA" id="ARBA00007831"/>
    </source>
</evidence>
<evidence type="ECO:0000256" key="8">
    <source>
        <dbReference type="ARBA" id="ARBA00025697"/>
    </source>
</evidence>
<dbReference type="PROSITE" id="PS51897">
    <property type="entry name" value="ANNEXIN_2"/>
    <property type="match status" value="1"/>
</dbReference>
<dbReference type="AlphaFoldDB" id="A0A142C649"/>
<dbReference type="InterPro" id="IPR037104">
    <property type="entry name" value="Annexin_sf"/>
</dbReference>
<evidence type="ECO:0000313" key="9">
    <source>
        <dbReference type="EMBL" id="AMP46300.1"/>
    </source>
</evidence>
<dbReference type="GO" id="GO:0001786">
    <property type="term" value="F:phosphatidylserine binding"/>
    <property type="evidence" value="ECO:0007669"/>
    <property type="project" value="TreeGrafter"/>
</dbReference>
<comment type="similarity">
    <text evidence="2">Belongs to the annexin family.</text>
</comment>
<evidence type="ECO:0000256" key="5">
    <source>
        <dbReference type="ARBA" id="ARBA00022737"/>
    </source>
</evidence>
<dbReference type="GO" id="GO:0005874">
    <property type="term" value="C:microtubule"/>
    <property type="evidence" value="ECO:0007669"/>
    <property type="project" value="UniProtKB-KW"/>
</dbReference>
<keyword evidence="6" id="KW-0206">Cytoskeleton</keyword>
<comment type="subcellular location">
    <subcellularLocation>
        <location evidence="1">Cytoplasm</location>
        <location evidence="1">Cytoskeleton</location>
    </subcellularLocation>
</comment>
<reference evidence="9" key="1">
    <citation type="submission" date="2015-12" db="EMBL/GenBank/DDBJ databases">
        <title>Comparative cell biology and evolution of annexins in diplomonads.</title>
        <authorList>
            <person name="Einarsson E."/>
            <person name="Astvaldsson A."/>
            <person name="Hultenby K."/>
            <person name="Andersson J.O."/>
            <person name="Svard S.G."/>
            <person name="Jerlstrom-Hultqvist J."/>
        </authorList>
    </citation>
    <scope>NUCLEOTIDE SEQUENCE</scope>
</reference>
<dbReference type="PANTHER" id="PTHR10502:SF102">
    <property type="entry name" value="ANNEXIN B11"/>
    <property type="match status" value="1"/>
</dbReference>
<sequence length="299" mass="33988">MSTIAQLCSDLKSAFDNRDVQHLSFLTSEYSSTSREKISRCYETTYKASIVDLLKKTFEEEDQATIKLLTSMWENRHELRASLLSVSTPTRDTLIDTVMLCSYEDWNAVTEVFNRQYGRILQLDLKGVEPWEQLLLAWTKYQREPMEDGPEQASSKLHDTLHSTDGTTDHKKIVHFFSHVTPDEYPAIATHYCHTYGASIDQDISRLYSDNDLEVFTAAHFALHGLPVLAAFILHRCCAKDGDSTRICHITALMVDQCLAAKYAYRLYGDLGADLARTFPAPLAGLLRTLWRVPPELSI</sequence>
<dbReference type="GO" id="GO:0005544">
    <property type="term" value="F:calcium-dependent phospholipid binding"/>
    <property type="evidence" value="ECO:0007669"/>
    <property type="project" value="InterPro"/>
</dbReference>
<keyword evidence="3" id="KW-0963">Cytoplasm</keyword>